<evidence type="ECO:0008006" key="4">
    <source>
        <dbReference type="Google" id="ProtNLM"/>
    </source>
</evidence>
<evidence type="ECO:0000313" key="2">
    <source>
        <dbReference type="EMBL" id="TDF98481.1"/>
    </source>
</evidence>
<evidence type="ECO:0000256" key="1">
    <source>
        <dbReference type="SAM" id="MobiDB-lite"/>
    </source>
</evidence>
<evidence type="ECO:0000313" key="3">
    <source>
        <dbReference type="Proteomes" id="UP000295511"/>
    </source>
</evidence>
<proteinExistence type="predicted"/>
<name>A0A4R5KRU4_9MICC</name>
<sequence length="90" mass="10146">MSSEILGPWGPSRSTTPQRRPAEASRQLPPSKWRELSPGESVWIHEDSWGFDAGLVDEVSSDHEFLWIDFVGRGRRLLCGGDPVQVWTRG</sequence>
<dbReference type="Proteomes" id="UP000295511">
    <property type="component" value="Unassembled WGS sequence"/>
</dbReference>
<keyword evidence="3" id="KW-1185">Reference proteome</keyword>
<gene>
    <name evidence="2" type="ORF">E1809_06830</name>
</gene>
<dbReference type="OrthoDB" id="4947100at2"/>
<dbReference type="EMBL" id="SMRU01000006">
    <property type="protein sequence ID" value="TDF98481.1"/>
    <property type="molecule type" value="Genomic_DNA"/>
</dbReference>
<accession>A0A4R5KRU4</accession>
<dbReference type="RefSeq" id="WP_133203467.1">
    <property type="nucleotide sequence ID" value="NZ_SMRU01000006.1"/>
</dbReference>
<reference evidence="2 3" key="1">
    <citation type="submission" date="2019-03" db="EMBL/GenBank/DDBJ databases">
        <title>Whole genome sequence of Arthrobacter sp JH1-1.</title>
        <authorList>
            <person name="Trinh H.N."/>
        </authorList>
    </citation>
    <scope>NUCLEOTIDE SEQUENCE [LARGE SCALE GENOMIC DNA]</scope>
    <source>
        <strain evidence="2 3">JH1-1</strain>
    </source>
</reference>
<dbReference type="AlphaFoldDB" id="A0A4R5KRU4"/>
<protein>
    <recommendedName>
        <fullName evidence="4">DUF5348 domain-containing protein</fullName>
    </recommendedName>
</protein>
<comment type="caution">
    <text evidence="2">The sequence shown here is derived from an EMBL/GenBank/DDBJ whole genome shotgun (WGS) entry which is preliminary data.</text>
</comment>
<feature type="region of interest" description="Disordered" evidence="1">
    <location>
        <begin position="1"/>
        <end position="35"/>
    </location>
</feature>
<organism evidence="2 3">
    <name type="scientific">Arthrobacter terricola</name>
    <dbReference type="NCBI Taxonomy" id="2547396"/>
    <lineage>
        <taxon>Bacteria</taxon>
        <taxon>Bacillati</taxon>
        <taxon>Actinomycetota</taxon>
        <taxon>Actinomycetes</taxon>
        <taxon>Micrococcales</taxon>
        <taxon>Micrococcaceae</taxon>
        <taxon>Arthrobacter</taxon>
    </lineage>
</organism>